<keyword evidence="1 3" id="KW-0413">Isomerase</keyword>
<dbReference type="EMBL" id="JBHULI010000024">
    <property type="protein sequence ID" value="MFD2532271.1"/>
    <property type="molecule type" value="Genomic_DNA"/>
</dbReference>
<dbReference type="EC" id="5.2.1.8" evidence="3"/>
<keyword evidence="1" id="KW-0697">Rotamase</keyword>
<evidence type="ECO:0000259" key="2">
    <source>
        <dbReference type="PROSITE" id="PS50198"/>
    </source>
</evidence>
<feature type="domain" description="PpiC" evidence="2">
    <location>
        <begin position="114"/>
        <end position="216"/>
    </location>
</feature>
<evidence type="ECO:0000256" key="1">
    <source>
        <dbReference type="PROSITE-ProRule" id="PRU00278"/>
    </source>
</evidence>
<dbReference type="Proteomes" id="UP001597460">
    <property type="component" value="Unassembled WGS sequence"/>
</dbReference>
<evidence type="ECO:0000313" key="4">
    <source>
        <dbReference type="Proteomes" id="UP001597460"/>
    </source>
</evidence>
<dbReference type="SUPFAM" id="SSF54534">
    <property type="entry name" value="FKBP-like"/>
    <property type="match status" value="2"/>
</dbReference>
<dbReference type="Gene3D" id="3.10.50.40">
    <property type="match status" value="2"/>
</dbReference>
<evidence type="ECO:0000313" key="3">
    <source>
        <dbReference type="EMBL" id="MFD2532271.1"/>
    </source>
</evidence>
<sequence>MTIPATLSAQSDPDLMVVGTVGGTDITYEELLNNYALNSTGSSLAEATYDELESFLPLYLDFRAKILAGKEMGYHKDSALVSEYENYLTQAAYSYWLEKEIKPSAFDEFKHRSGSELKGFHILIAIDDDASQASRNDALRKLEQAKSELENGRNPQEVNQKFSTVRNGRSMGGDIPWVTAGTTVKEFEDQIYTLEPGEISDPFRTQFGYHIVVLQDKRERTPSRLARHIYVRPTNDSTANQKITKAYQQLKSGTLWNQVVNAFSEDLSTIQNGGLIGWLNYQVASNSFIDTVMNVKTDVSFTEPKKTNYGFHIFKIDSVESYPDQETKDRALREQLEQASFYEANNDYVLSYFEEKLGRGIANEDIVEVTKEYYPEFEQQSESFMRGLIVFKLNEEQLWNPAKVDTARLQSMYHSNPANYQYQERSFYYLLTARHDSTLDKAIQFVYKGGSVDKLSSAIDGLRISSDSVSISFTEPFDRLGNMKPETFSNKFHYNNSRGVFWLQDKLRARKMTFDEAFNKLLKKYQPLREQEWLESLREKYDVSSDLNQLLEAYQKDS</sequence>
<gene>
    <name evidence="3" type="ORF">ACFSVN_07420</name>
</gene>
<dbReference type="PANTHER" id="PTHR47245">
    <property type="entry name" value="PEPTIDYLPROLYL ISOMERASE"/>
    <property type="match status" value="1"/>
</dbReference>
<keyword evidence="4" id="KW-1185">Reference proteome</keyword>
<dbReference type="PROSITE" id="PS50198">
    <property type="entry name" value="PPIC_PPIASE_2"/>
    <property type="match status" value="2"/>
</dbReference>
<proteinExistence type="predicted"/>
<accession>A0ABW5JJL8</accession>
<name>A0ABW5JJL8_9BACT</name>
<protein>
    <submittedName>
        <fullName evidence="3">Peptidylprolyl isomerase</fullName>
        <ecNumber evidence="3">5.2.1.8</ecNumber>
    </submittedName>
</protein>
<dbReference type="InterPro" id="IPR050245">
    <property type="entry name" value="PrsA_foldase"/>
</dbReference>
<organism evidence="3 4">
    <name type="scientific">Gracilimonas halophila</name>
    <dbReference type="NCBI Taxonomy" id="1834464"/>
    <lineage>
        <taxon>Bacteria</taxon>
        <taxon>Pseudomonadati</taxon>
        <taxon>Balneolota</taxon>
        <taxon>Balneolia</taxon>
        <taxon>Balneolales</taxon>
        <taxon>Balneolaceae</taxon>
        <taxon>Gracilimonas</taxon>
    </lineage>
</organism>
<dbReference type="GO" id="GO:0003755">
    <property type="term" value="F:peptidyl-prolyl cis-trans isomerase activity"/>
    <property type="evidence" value="ECO:0007669"/>
    <property type="project" value="UniProtKB-EC"/>
</dbReference>
<dbReference type="InterPro" id="IPR000297">
    <property type="entry name" value="PPIase_PpiC"/>
</dbReference>
<dbReference type="InterPro" id="IPR046357">
    <property type="entry name" value="PPIase_dom_sf"/>
</dbReference>
<comment type="caution">
    <text evidence="3">The sequence shown here is derived from an EMBL/GenBank/DDBJ whole genome shotgun (WGS) entry which is preliminary data.</text>
</comment>
<reference evidence="4" key="1">
    <citation type="journal article" date="2019" name="Int. J. Syst. Evol. Microbiol.">
        <title>The Global Catalogue of Microorganisms (GCM) 10K type strain sequencing project: providing services to taxonomists for standard genome sequencing and annotation.</title>
        <authorList>
            <consortium name="The Broad Institute Genomics Platform"/>
            <consortium name="The Broad Institute Genome Sequencing Center for Infectious Disease"/>
            <person name="Wu L."/>
            <person name="Ma J."/>
        </authorList>
    </citation>
    <scope>NUCLEOTIDE SEQUENCE [LARGE SCALE GENOMIC DNA]</scope>
    <source>
        <strain evidence="4">KCTC 52042</strain>
    </source>
</reference>
<dbReference type="Pfam" id="PF00639">
    <property type="entry name" value="Rotamase"/>
    <property type="match status" value="2"/>
</dbReference>
<dbReference type="PANTHER" id="PTHR47245:SF2">
    <property type="entry name" value="PEPTIDYL-PROLYL CIS-TRANS ISOMERASE HP_0175-RELATED"/>
    <property type="match status" value="1"/>
</dbReference>
<feature type="domain" description="PpiC" evidence="2">
    <location>
        <begin position="221"/>
        <end position="318"/>
    </location>
</feature>